<comment type="similarity">
    <text evidence="1 4">Belongs to the bacterial solute-binding protein 3 family.</text>
</comment>
<dbReference type="SUPFAM" id="SSF53850">
    <property type="entry name" value="Periplasmic binding protein-like II"/>
    <property type="match status" value="1"/>
</dbReference>
<dbReference type="RefSeq" id="WP_075130773.1">
    <property type="nucleotide sequence ID" value="NZ_MSIF01000001.1"/>
</dbReference>
<dbReference type="PROSITE" id="PS51257">
    <property type="entry name" value="PROKAR_LIPOPROTEIN"/>
    <property type="match status" value="1"/>
</dbReference>
<feature type="domain" description="Solute-binding protein family 3/N-terminal" evidence="7">
    <location>
        <begin position="101"/>
        <end position="323"/>
    </location>
</feature>
<evidence type="ECO:0000313" key="9">
    <source>
        <dbReference type="Proteomes" id="UP000185696"/>
    </source>
</evidence>
<dbReference type="AlphaFoldDB" id="A0A7Z1B0P1"/>
<dbReference type="CDD" id="cd13690">
    <property type="entry name" value="PBP2_GluB"/>
    <property type="match status" value="1"/>
</dbReference>
<accession>A0A7Z1B0P1</accession>
<proteinExistence type="inferred from homology"/>
<evidence type="ECO:0000256" key="4">
    <source>
        <dbReference type="RuleBase" id="RU003744"/>
    </source>
</evidence>
<evidence type="ECO:0000256" key="3">
    <source>
        <dbReference type="ARBA" id="ARBA00022729"/>
    </source>
</evidence>
<organism evidence="8 9">
    <name type="scientific">Actinophytocola xinjiangensis</name>
    <dbReference type="NCBI Taxonomy" id="485602"/>
    <lineage>
        <taxon>Bacteria</taxon>
        <taxon>Bacillati</taxon>
        <taxon>Actinomycetota</taxon>
        <taxon>Actinomycetes</taxon>
        <taxon>Pseudonocardiales</taxon>
        <taxon>Pseudonocardiaceae</taxon>
    </lineage>
</organism>
<dbReference type="PANTHER" id="PTHR30085">
    <property type="entry name" value="AMINO ACID ABC TRANSPORTER PERMEASE"/>
    <property type="match status" value="1"/>
</dbReference>
<reference evidence="8 9" key="1">
    <citation type="submission" date="2016-12" db="EMBL/GenBank/DDBJ databases">
        <title>The draft genome sequence of Actinophytocola xinjiangensis.</title>
        <authorList>
            <person name="Wang W."/>
            <person name="Yuan L."/>
        </authorList>
    </citation>
    <scope>NUCLEOTIDE SEQUENCE [LARGE SCALE GENOMIC DNA]</scope>
    <source>
        <strain evidence="8 9">CGMCC 4.4663</strain>
    </source>
</reference>
<feature type="signal peptide" evidence="6">
    <location>
        <begin position="1"/>
        <end position="30"/>
    </location>
</feature>
<dbReference type="Pfam" id="PF00497">
    <property type="entry name" value="SBP_bac_3"/>
    <property type="match status" value="1"/>
</dbReference>
<keyword evidence="3 6" id="KW-0732">Signal</keyword>
<dbReference type="OrthoDB" id="9807888at2"/>
<feature type="chain" id="PRO_5039724118" description="Solute-binding protein family 3/N-terminal domain-containing protein" evidence="6">
    <location>
        <begin position="31"/>
        <end position="337"/>
    </location>
</feature>
<comment type="caution">
    <text evidence="8">The sequence shown here is derived from an EMBL/GenBank/DDBJ whole genome shotgun (WGS) entry which is preliminary data.</text>
</comment>
<dbReference type="Proteomes" id="UP000185696">
    <property type="component" value="Unassembled WGS sequence"/>
</dbReference>
<evidence type="ECO:0000256" key="5">
    <source>
        <dbReference type="SAM" id="MobiDB-lite"/>
    </source>
</evidence>
<evidence type="ECO:0000256" key="1">
    <source>
        <dbReference type="ARBA" id="ARBA00010333"/>
    </source>
</evidence>
<dbReference type="PROSITE" id="PS01039">
    <property type="entry name" value="SBP_BACTERIAL_3"/>
    <property type="match status" value="1"/>
</dbReference>
<gene>
    <name evidence="8" type="ORF">BLA60_01115</name>
</gene>
<evidence type="ECO:0000256" key="6">
    <source>
        <dbReference type="SAM" id="SignalP"/>
    </source>
</evidence>
<dbReference type="InterPro" id="IPR051455">
    <property type="entry name" value="Bact_solute-bind_prot3"/>
</dbReference>
<name>A0A7Z1B0P1_9PSEU</name>
<dbReference type="InterPro" id="IPR001638">
    <property type="entry name" value="Solute-binding_3/MltF_N"/>
</dbReference>
<dbReference type="GO" id="GO:0005576">
    <property type="term" value="C:extracellular region"/>
    <property type="evidence" value="ECO:0007669"/>
    <property type="project" value="TreeGrafter"/>
</dbReference>
<feature type="compositionally biased region" description="Low complexity" evidence="5">
    <location>
        <begin position="75"/>
        <end position="84"/>
    </location>
</feature>
<dbReference type="EMBL" id="MSIF01000001">
    <property type="protein sequence ID" value="OLF13825.1"/>
    <property type="molecule type" value="Genomic_DNA"/>
</dbReference>
<keyword evidence="9" id="KW-1185">Reference proteome</keyword>
<feature type="region of interest" description="Disordered" evidence="5">
    <location>
        <begin position="62"/>
        <end position="91"/>
    </location>
</feature>
<sequence length="337" mass="36356">MTRRPTHRPTRHRRALAALALTVATATVTACGTGETVGSPAIEVKPPWPAGARVVTEPLDTPAEQNCEDPTAQSLPPAGALPAPGDMPSGSTMARIRAKGMLTVGVDQNTFNFGYREPDTGEIVGFDIDMARAIANAIFGDPNKVRLRAITSSQRIPVLENGDVDIVIRTMSITCERLEKVDFSSVYYEAGQRVLVKKHSGHTGMESLGDKRVCAAEGSTSLRNIAAAPSKPVPVQVQNWTDCLVLLQQHQVDAVSTDDTILAGLVAQDPTTMVVGDPIYTEPYGMAIPKGESDFVRFVNGVIEQTRTSGAWVRSYDHWMKPLLDVPAQPPVARYRS</sequence>
<dbReference type="SMART" id="SM00062">
    <property type="entry name" value="PBPb"/>
    <property type="match status" value="1"/>
</dbReference>
<dbReference type="Gene3D" id="3.40.190.10">
    <property type="entry name" value="Periplasmic binding protein-like II"/>
    <property type="match status" value="2"/>
</dbReference>
<dbReference type="PANTHER" id="PTHR30085:SF6">
    <property type="entry name" value="ABC TRANSPORTER GLUTAMINE-BINDING PROTEIN GLNH"/>
    <property type="match status" value="1"/>
</dbReference>
<protein>
    <recommendedName>
        <fullName evidence="7">Solute-binding protein family 3/N-terminal domain-containing protein</fullName>
    </recommendedName>
</protein>
<dbReference type="GO" id="GO:0030288">
    <property type="term" value="C:outer membrane-bounded periplasmic space"/>
    <property type="evidence" value="ECO:0007669"/>
    <property type="project" value="TreeGrafter"/>
</dbReference>
<evidence type="ECO:0000259" key="7">
    <source>
        <dbReference type="SMART" id="SM00062"/>
    </source>
</evidence>
<evidence type="ECO:0000313" key="8">
    <source>
        <dbReference type="EMBL" id="OLF13825.1"/>
    </source>
</evidence>
<evidence type="ECO:0000256" key="2">
    <source>
        <dbReference type="ARBA" id="ARBA00022448"/>
    </source>
</evidence>
<keyword evidence="2" id="KW-0813">Transport</keyword>
<dbReference type="InterPro" id="IPR018313">
    <property type="entry name" value="SBP_3_CS"/>
</dbReference>
<dbReference type="GO" id="GO:0006865">
    <property type="term" value="P:amino acid transport"/>
    <property type="evidence" value="ECO:0007669"/>
    <property type="project" value="TreeGrafter"/>
</dbReference>